<reference evidence="10 11" key="1">
    <citation type="submission" date="2020-02" db="EMBL/GenBank/DDBJ databases">
        <title>Balneolaceae bacterium YR4-1, complete genome.</title>
        <authorList>
            <person name="Li Y."/>
            <person name="Wu S."/>
        </authorList>
    </citation>
    <scope>NUCLEOTIDE SEQUENCE [LARGE SCALE GENOMIC DNA]</scope>
    <source>
        <strain evidence="10 11">YR4-1</strain>
    </source>
</reference>
<dbReference type="InterPro" id="IPR013783">
    <property type="entry name" value="Ig-like_fold"/>
</dbReference>
<feature type="chain" id="PRO_5027055809" description="Beta-glucuronidase" evidence="6">
    <location>
        <begin position="21"/>
        <end position="617"/>
    </location>
</feature>
<dbReference type="InterPro" id="IPR008979">
    <property type="entry name" value="Galactose-bd-like_sf"/>
</dbReference>
<dbReference type="InterPro" id="IPR036156">
    <property type="entry name" value="Beta-gal/glucu_dom_sf"/>
</dbReference>
<dbReference type="GO" id="GO:0004566">
    <property type="term" value="F:beta-glucuronidase activity"/>
    <property type="evidence" value="ECO:0007669"/>
    <property type="project" value="UniProtKB-EC"/>
</dbReference>
<dbReference type="PROSITE" id="PS00608">
    <property type="entry name" value="GLYCOSYL_HYDROL_F2_2"/>
    <property type="match status" value="1"/>
</dbReference>
<dbReference type="InterPro" id="IPR006102">
    <property type="entry name" value="Ig-like_GH2"/>
</dbReference>
<dbReference type="Pfam" id="PF00703">
    <property type="entry name" value="Glyco_hydro_2"/>
    <property type="match status" value="1"/>
</dbReference>
<evidence type="ECO:0000313" key="10">
    <source>
        <dbReference type="EMBL" id="NGP77782.1"/>
    </source>
</evidence>
<evidence type="ECO:0000256" key="5">
    <source>
        <dbReference type="ARBA" id="ARBA00023295"/>
    </source>
</evidence>
<feature type="domain" description="Glycosyl hydrolases family 2 sugar binding" evidence="9">
    <location>
        <begin position="108"/>
        <end position="211"/>
    </location>
</feature>
<dbReference type="InterPro" id="IPR006101">
    <property type="entry name" value="Glyco_hydro_2"/>
</dbReference>
<dbReference type="InterPro" id="IPR006103">
    <property type="entry name" value="Glyco_hydro_2_cat"/>
</dbReference>
<dbReference type="InterPro" id="IPR023232">
    <property type="entry name" value="Glyco_hydro_2_AS"/>
</dbReference>
<evidence type="ECO:0000259" key="7">
    <source>
        <dbReference type="Pfam" id="PF00703"/>
    </source>
</evidence>
<dbReference type="RefSeq" id="WP_165143472.1">
    <property type="nucleotide sequence ID" value="NZ_JAALLT010000004.1"/>
</dbReference>
<dbReference type="EC" id="3.2.1.31" evidence="2"/>
<sequence length="617" mass="71395">MRNIATVLFILTLYASCSFAQNIVPVNIYNRSAQSLIGEWHYVVDPYENGYYNYRYEPFDQMENPGKNAFFMNAKPDDKTDLVEYNFDRSPTMEIPGDWNSQVEKLYYYEGSVWFKKSFDYLRKTDSSRVLLYFGAVNYKAEVYLNGTKLGTHIGGFTPFSFEVTNLLNEKDNFLILKVDNTRKKEGIPTLNTDWWNYGGITRDVKLVEMPQTFIRDYMIQLSPENAQTIEGFMSLDGTSSANQEVTISIPELDLRKTLNTDSEGSASLDLKSDNINYWSPENPYLYEVVLTTPSDTLEDRIGFRTIETEGGRILLNDQPVFLRGISIHEERPFDDGRVRNKKQAKQLLQWAKELGCNYVRLAHYPHNEHMVRLADEMGILVWEEIPVYWTIDWNNTATLKNAKNQLNEVIQRDRNRASVIIWSMANETPVSKARNNFLNELATLTRSLDKTRLISAALEQSSLEGNPNIRTIDDPFADVVDVLSFNQYIGWYEGLPSKAREITWEISQNKPVIISEFGAGAKQGFHADSLTRWSEEYQAYLYSETLNMIDKIDGLSGLSPWILADFRSPRRQLPDIQDEWNRKGLISDDGIKKKAFFVLKSYYENKLKLWNTDSRR</sequence>
<dbReference type="Proteomes" id="UP000473278">
    <property type="component" value="Unassembled WGS sequence"/>
</dbReference>
<comment type="caution">
    <text evidence="10">The sequence shown here is derived from an EMBL/GenBank/DDBJ whole genome shotgun (WGS) entry which is preliminary data.</text>
</comment>
<dbReference type="Pfam" id="PF02837">
    <property type="entry name" value="Glyco_hydro_2_N"/>
    <property type="match status" value="1"/>
</dbReference>
<evidence type="ECO:0000259" key="8">
    <source>
        <dbReference type="Pfam" id="PF02836"/>
    </source>
</evidence>
<dbReference type="SUPFAM" id="SSF51445">
    <property type="entry name" value="(Trans)glycosidases"/>
    <property type="match status" value="1"/>
</dbReference>
<dbReference type="GO" id="GO:0030246">
    <property type="term" value="F:carbohydrate binding"/>
    <property type="evidence" value="ECO:0007669"/>
    <property type="project" value="TreeGrafter"/>
</dbReference>
<dbReference type="InterPro" id="IPR006104">
    <property type="entry name" value="Glyco_hydro_2_N"/>
</dbReference>
<protein>
    <recommendedName>
        <fullName evidence="3">Beta-glucuronidase</fullName>
        <ecNumber evidence="2">3.2.1.31</ecNumber>
    </recommendedName>
</protein>
<keyword evidence="5" id="KW-0326">Glycosidase</keyword>
<evidence type="ECO:0000256" key="1">
    <source>
        <dbReference type="ARBA" id="ARBA00007401"/>
    </source>
</evidence>
<dbReference type="GO" id="GO:0019391">
    <property type="term" value="P:glucuronoside catabolic process"/>
    <property type="evidence" value="ECO:0007669"/>
    <property type="project" value="TreeGrafter"/>
</dbReference>
<comment type="similarity">
    <text evidence="1">Belongs to the glycosyl hydrolase 2 family.</text>
</comment>
<proteinExistence type="inferred from homology"/>
<evidence type="ECO:0000256" key="3">
    <source>
        <dbReference type="ARBA" id="ARBA00016205"/>
    </source>
</evidence>
<dbReference type="Gene3D" id="3.20.20.80">
    <property type="entry name" value="Glycosidases"/>
    <property type="match status" value="1"/>
</dbReference>
<evidence type="ECO:0000256" key="6">
    <source>
        <dbReference type="SAM" id="SignalP"/>
    </source>
</evidence>
<organism evidence="10 11">
    <name type="scientific">Halalkalibaculum roseum</name>
    <dbReference type="NCBI Taxonomy" id="2709311"/>
    <lineage>
        <taxon>Bacteria</taxon>
        <taxon>Pseudomonadati</taxon>
        <taxon>Balneolota</taxon>
        <taxon>Balneolia</taxon>
        <taxon>Balneolales</taxon>
        <taxon>Balneolaceae</taxon>
        <taxon>Halalkalibaculum</taxon>
    </lineage>
</organism>
<keyword evidence="4" id="KW-0378">Hydrolase</keyword>
<dbReference type="Gene3D" id="2.60.120.260">
    <property type="entry name" value="Galactose-binding domain-like"/>
    <property type="match status" value="1"/>
</dbReference>
<keyword evidence="6" id="KW-0732">Signal</keyword>
<feature type="domain" description="Glycoside hydrolase family 2 catalytic" evidence="8">
    <location>
        <begin position="308"/>
        <end position="606"/>
    </location>
</feature>
<dbReference type="PANTHER" id="PTHR10066">
    <property type="entry name" value="BETA-GLUCURONIDASE"/>
    <property type="match status" value="1"/>
</dbReference>
<evidence type="ECO:0000259" key="9">
    <source>
        <dbReference type="Pfam" id="PF02837"/>
    </source>
</evidence>
<feature type="domain" description="Glycoside hydrolase family 2 immunoglobulin-like beta-sandwich" evidence="7">
    <location>
        <begin position="213"/>
        <end position="305"/>
    </location>
</feature>
<name>A0A6M1SXL9_9BACT</name>
<evidence type="ECO:0000256" key="4">
    <source>
        <dbReference type="ARBA" id="ARBA00022801"/>
    </source>
</evidence>
<evidence type="ECO:0000256" key="2">
    <source>
        <dbReference type="ARBA" id="ARBA00012761"/>
    </source>
</evidence>
<feature type="signal peptide" evidence="6">
    <location>
        <begin position="1"/>
        <end position="20"/>
    </location>
</feature>
<dbReference type="PANTHER" id="PTHR10066:SF67">
    <property type="entry name" value="BETA-GLUCURONIDASE"/>
    <property type="match status" value="1"/>
</dbReference>
<keyword evidence="11" id="KW-1185">Reference proteome</keyword>
<dbReference type="EMBL" id="JAALLT010000004">
    <property type="protein sequence ID" value="NGP77782.1"/>
    <property type="molecule type" value="Genomic_DNA"/>
</dbReference>
<dbReference type="Gene3D" id="2.60.40.10">
    <property type="entry name" value="Immunoglobulins"/>
    <property type="match status" value="1"/>
</dbReference>
<dbReference type="AlphaFoldDB" id="A0A6M1SXL9"/>
<dbReference type="SUPFAM" id="SSF49785">
    <property type="entry name" value="Galactose-binding domain-like"/>
    <property type="match status" value="1"/>
</dbReference>
<accession>A0A6M1SXL9</accession>
<dbReference type="PRINTS" id="PR00132">
    <property type="entry name" value="GLHYDRLASE2"/>
</dbReference>
<evidence type="ECO:0000313" key="11">
    <source>
        <dbReference type="Proteomes" id="UP000473278"/>
    </source>
</evidence>
<dbReference type="Pfam" id="PF02836">
    <property type="entry name" value="Glyco_hydro_2_C"/>
    <property type="match status" value="1"/>
</dbReference>
<dbReference type="SUPFAM" id="SSF49303">
    <property type="entry name" value="beta-Galactosidase/glucuronidase domain"/>
    <property type="match status" value="1"/>
</dbReference>
<dbReference type="InterPro" id="IPR017853">
    <property type="entry name" value="GH"/>
</dbReference>
<gene>
    <name evidence="10" type="ORF">G3570_14130</name>
</gene>
<dbReference type="GO" id="GO:0005975">
    <property type="term" value="P:carbohydrate metabolic process"/>
    <property type="evidence" value="ECO:0007669"/>
    <property type="project" value="InterPro"/>
</dbReference>